<sequence>MSVRLWSRLKVIKTLRGIAGLKPMYLALSFLFNVILRARLEQRTGLVSCDSCNLILFPATIVRRTAVCFLNSGRGGVISTLFVSFHKAV</sequence>
<accession>A0A2T3A8S5</accession>
<evidence type="ECO:0000313" key="1">
    <source>
        <dbReference type="EMBL" id="PSR85805.1"/>
    </source>
</evidence>
<dbReference type="AlphaFoldDB" id="A0A2T3A8S5"/>
<keyword evidence="2" id="KW-1185">Reference proteome</keyword>
<gene>
    <name evidence="1" type="ORF">BD289DRAFT_433420</name>
</gene>
<protein>
    <submittedName>
        <fullName evidence="1">Uncharacterized protein</fullName>
    </submittedName>
</protein>
<name>A0A2T3A8S5_9PEZI</name>
<dbReference type="EMBL" id="KZ678437">
    <property type="protein sequence ID" value="PSR85805.1"/>
    <property type="molecule type" value="Genomic_DNA"/>
</dbReference>
<evidence type="ECO:0000313" key="2">
    <source>
        <dbReference type="Proteomes" id="UP000241462"/>
    </source>
</evidence>
<organism evidence="1 2">
    <name type="scientific">Coniella lustricola</name>
    <dbReference type="NCBI Taxonomy" id="2025994"/>
    <lineage>
        <taxon>Eukaryota</taxon>
        <taxon>Fungi</taxon>
        <taxon>Dikarya</taxon>
        <taxon>Ascomycota</taxon>
        <taxon>Pezizomycotina</taxon>
        <taxon>Sordariomycetes</taxon>
        <taxon>Sordariomycetidae</taxon>
        <taxon>Diaporthales</taxon>
        <taxon>Schizoparmaceae</taxon>
        <taxon>Coniella</taxon>
    </lineage>
</organism>
<dbReference type="InParanoid" id="A0A2T3A8S5"/>
<proteinExistence type="predicted"/>
<dbReference type="Proteomes" id="UP000241462">
    <property type="component" value="Unassembled WGS sequence"/>
</dbReference>
<reference evidence="1 2" key="1">
    <citation type="journal article" date="2018" name="Mycol. Prog.">
        <title>Coniella lustricola, a new species from submerged detritus.</title>
        <authorList>
            <person name="Raudabaugh D.B."/>
            <person name="Iturriaga T."/>
            <person name="Carver A."/>
            <person name="Mondo S."/>
            <person name="Pangilinan J."/>
            <person name="Lipzen A."/>
            <person name="He G."/>
            <person name="Amirebrahimi M."/>
            <person name="Grigoriev I.V."/>
            <person name="Miller A.N."/>
        </authorList>
    </citation>
    <scope>NUCLEOTIDE SEQUENCE [LARGE SCALE GENOMIC DNA]</scope>
    <source>
        <strain evidence="1 2">B22-T-1</strain>
    </source>
</reference>